<evidence type="ECO:0000313" key="2">
    <source>
        <dbReference type="Proteomes" id="UP000327493"/>
    </source>
</evidence>
<sequence>MGVMMMVVEVWVMCGQRGGHRRQRSLLETRAPQDRPLPRHETVITVAPYGPVAVSRAVGELRVHGELGLRLVHAQTRRVAIGDLRHVLRGWRRVGKLCIQGSIVGGTTILAWITAGVTATLKHMASKSKTKSSYQFLVYPLILETFCMYYDSLNSPGGWSLMQLSAKITGEVMRSTPGCHNAMCRYCSYVCTSVFDWLINASSPDLAERRGKPKTSHSASISRYHNRSSLQWPPHSAAAWEGCAYRVDDKEPKHDDLKPYNAQSAAAAIAPSLTLEVSVVCRLPFLQLALASSKLTG</sequence>
<protein>
    <submittedName>
        <fullName evidence="1">Uncharacterized protein</fullName>
    </submittedName>
</protein>
<evidence type="ECO:0000313" key="1">
    <source>
        <dbReference type="EMBL" id="KAA8592670.1"/>
    </source>
</evidence>
<organism evidence="1 2">
    <name type="scientific">Etheostoma spectabile</name>
    <name type="common">orangethroat darter</name>
    <dbReference type="NCBI Taxonomy" id="54343"/>
    <lineage>
        <taxon>Eukaryota</taxon>
        <taxon>Metazoa</taxon>
        <taxon>Chordata</taxon>
        <taxon>Craniata</taxon>
        <taxon>Vertebrata</taxon>
        <taxon>Euteleostomi</taxon>
        <taxon>Actinopterygii</taxon>
        <taxon>Neopterygii</taxon>
        <taxon>Teleostei</taxon>
        <taxon>Neoteleostei</taxon>
        <taxon>Acanthomorphata</taxon>
        <taxon>Eupercaria</taxon>
        <taxon>Perciformes</taxon>
        <taxon>Percoidei</taxon>
        <taxon>Percidae</taxon>
        <taxon>Etheostomatinae</taxon>
        <taxon>Etheostoma</taxon>
    </lineage>
</organism>
<accession>A0A5J5DHI0</accession>
<dbReference type="AlphaFoldDB" id="A0A5J5DHI0"/>
<name>A0A5J5DHI0_9PERO</name>
<proteinExistence type="predicted"/>
<reference evidence="1 2" key="1">
    <citation type="submission" date="2019-08" db="EMBL/GenBank/DDBJ databases">
        <title>A chromosome-level genome assembly, high-density linkage maps, and genome scans reveal the genomic architecture of hybrid incompatibilities underlying speciation via character displacement in darters (Percidae: Etheostominae).</title>
        <authorList>
            <person name="Moran R.L."/>
            <person name="Catchen J.M."/>
            <person name="Fuller R.C."/>
        </authorList>
    </citation>
    <scope>NUCLEOTIDE SEQUENCE [LARGE SCALE GENOMIC DNA]</scope>
    <source>
        <strain evidence="1">EspeVRDwgs_2016</strain>
        <tissue evidence="1">Muscle</tissue>
    </source>
</reference>
<gene>
    <name evidence="1" type="ORF">FQN60_018125</name>
</gene>
<keyword evidence="2" id="KW-1185">Reference proteome</keyword>
<dbReference type="EMBL" id="VOFY01000005">
    <property type="protein sequence ID" value="KAA8592670.1"/>
    <property type="molecule type" value="Genomic_DNA"/>
</dbReference>
<dbReference type="Proteomes" id="UP000327493">
    <property type="component" value="Chromosome 5"/>
</dbReference>
<comment type="caution">
    <text evidence="1">The sequence shown here is derived from an EMBL/GenBank/DDBJ whole genome shotgun (WGS) entry which is preliminary data.</text>
</comment>